<evidence type="ECO:0000313" key="3">
    <source>
        <dbReference type="Proteomes" id="UP000487350"/>
    </source>
</evidence>
<feature type="compositionally biased region" description="Low complexity" evidence="1">
    <location>
        <begin position="579"/>
        <end position="599"/>
    </location>
</feature>
<dbReference type="AlphaFoldDB" id="A0A844AZT6"/>
<protein>
    <submittedName>
        <fullName evidence="2">Uncharacterized protein</fullName>
    </submittedName>
</protein>
<accession>A0A844AZT6</accession>
<feature type="region of interest" description="Disordered" evidence="1">
    <location>
        <begin position="483"/>
        <end position="508"/>
    </location>
</feature>
<dbReference type="RefSeq" id="WP_153585269.1">
    <property type="nucleotide sequence ID" value="NZ_WJBU01000010.1"/>
</dbReference>
<comment type="caution">
    <text evidence="2">The sequence shown here is derived from an EMBL/GenBank/DDBJ whole genome shotgun (WGS) entry which is preliminary data.</text>
</comment>
<feature type="region of interest" description="Disordered" evidence="1">
    <location>
        <begin position="562"/>
        <end position="608"/>
    </location>
</feature>
<dbReference type="EMBL" id="WJBU01000010">
    <property type="protein sequence ID" value="MRD47948.1"/>
    <property type="molecule type" value="Genomic_DNA"/>
</dbReference>
<proteinExistence type="predicted"/>
<gene>
    <name evidence="2" type="ORF">GHT07_11710</name>
</gene>
<feature type="compositionally biased region" description="Low complexity" evidence="1">
    <location>
        <begin position="61"/>
        <end position="71"/>
    </location>
</feature>
<feature type="compositionally biased region" description="Basic residues" evidence="1">
    <location>
        <begin position="72"/>
        <end position="86"/>
    </location>
</feature>
<name>A0A844AZT6_9BURK</name>
<reference evidence="2 3" key="1">
    <citation type="submission" date="2019-11" db="EMBL/GenBank/DDBJ databases">
        <title>Caenimonas koreensis gen. nov., sp. nov., isolated from activated sludge.</title>
        <authorList>
            <person name="Seung H.R."/>
        </authorList>
    </citation>
    <scope>NUCLEOTIDE SEQUENCE [LARGE SCALE GENOMIC DNA]</scope>
    <source>
        <strain evidence="2 3">EMB320</strain>
    </source>
</reference>
<feature type="compositionally biased region" description="Polar residues" evidence="1">
    <location>
        <begin position="1"/>
        <end position="18"/>
    </location>
</feature>
<evidence type="ECO:0000313" key="2">
    <source>
        <dbReference type="EMBL" id="MRD47948.1"/>
    </source>
</evidence>
<keyword evidence="3" id="KW-1185">Reference proteome</keyword>
<evidence type="ECO:0000256" key="1">
    <source>
        <dbReference type="SAM" id="MobiDB-lite"/>
    </source>
</evidence>
<organism evidence="2 3">
    <name type="scientific">Caenimonas koreensis DSM 17982</name>
    <dbReference type="NCBI Taxonomy" id="1121255"/>
    <lineage>
        <taxon>Bacteria</taxon>
        <taxon>Pseudomonadati</taxon>
        <taxon>Pseudomonadota</taxon>
        <taxon>Betaproteobacteria</taxon>
        <taxon>Burkholderiales</taxon>
        <taxon>Comamonadaceae</taxon>
        <taxon>Caenimonas</taxon>
    </lineage>
</organism>
<dbReference type="Proteomes" id="UP000487350">
    <property type="component" value="Unassembled WGS sequence"/>
</dbReference>
<feature type="region of interest" description="Disordered" evidence="1">
    <location>
        <begin position="1"/>
        <end position="89"/>
    </location>
</feature>
<sequence length="652" mass="70814">MQVKSVTPIRTPSTTSRASCDGKSPVAGDRPLELPQPSTPQTDGLPPLRLHVADAAPGPQSANADEAARAAKAAKNRASKVRKKAAKERLAQRPLAKLAALVDETAGHPGPHFLTVNEHAEFAFKPEFSAEHDYEPLRDCLIATIRNEFVFARRHLPFAQQWALSDEGIVLSEIMADDFLLNGFDVKATNSLLADFKKAARLQTPRELHEVWGGLVQTDAELCRLESWLDSLHLQRRIGLFTIVVGGIDGVLKNVAIDGPPIGPIGSQSDVDAIFSFVLKPGKSITAAEIQGHIFQVAQLIRLAKRDTDVARYLLKFACQLPDVAADQEEAELLELLCVALVVSLPGALLRELVVTQNDRKWIEAHIFALVGALRDVTWCDFSIDDEDIEIGLRRADFVGTKCSEYIQTAQGQAVARKLLAAVENFTVIQDWDRRIEQLVNLEEELHTLDSTIDFAEMPLVELLQTFVPQTRQESAVTHLPESRALTFSGDAKDGASPSGQEAGGKTPPAVQAVAVAGLPEAAHAPALAPEETLAHWQAVWMAFKGKHAACAKAVAARQAQPPLPDLGGEMKHEGLPAGAGAASDSGRRQPGSRPRPTGYNHHLPTGDRHLPKAVVKARMQAILERKGAKYTKGMRDEVLERIHAKTVEVAD</sequence>